<evidence type="ECO:0000256" key="1">
    <source>
        <dbReference type="SAM" id="MobiDB-lite"/>
    </source>
</evidence>
<proteinExistence type="predicted"/>
<gene>
    <name evidence="2" type="ORF">D3H66_07385</name>
</gene>
<reference evidence="2 3" key="1">
    <citation type="submission" date="2019-08" db="EMBL/GenBank/DDBJ databases">
        <title>Draft genome sequence of Citrobacter portucalensis strain isolated from green turtle.</title>
        <authorList>
            <person name="Fernandes M.R."/>
            <person name="Sellera F.P."/>
            <person name="Goldeberg D.W."/>
            <person name="Costa D.C."/>
            <person name="Lincopan N."/>
        </authorList>
    </citation>
    <scope>NUCLEOTIDE SEQUENCE [LARGE SCALE GENOMIC DNA]</scope>
    <source>
        <strain evidence="2 3">TV06</strain>
    </source>
</reference>
<dbReference type="EMBL" id="VTZD01000010">
    <property type="protein sequence ID" value="KAA1144939.1"/>
    <property type="molecule type" value="Genomic_DNA"/>
</dbReference>
<feature type="region of interest" description="Disordered" evidence="1">
    <location>
        <begin position="1"/>
        <end position="38"/>
    </location>
</feature>
<feature type="compositionally biased region" description="Basic and acidic residues" evidence="1">
    <location>
        <begin position="29"/>
        <end position="38"/>
    </location>
</feature>
<protein>
    <submittedName>
        <fullName evidence="2">Uncharacterized protein</fullName>
    </submittedName>
</protein>
<evidence type="ECO:0000313" key="2">
    <source>
        <dbReference type="EMBL" id="KAA1144939.1"/>
    </source>
</evidence>
<name>A0A5B0TCG9_9ENTR</name>
<dbReference type="AlphaFoldDB" id="A0A5B0TCG9"/>
<evidence type="ECO:0000313" key="3">
    <source>
        <dbReference type="Proteomes" id="UP000323297"/>
    </source>
</evidence>
<organism evidence="2 3">
    <name type="scientific">Citrobacter portucalensis</name>
    <dbReference type="NCBI Taxonomy" id="1639133"/>
    <lineage>
        <taxon>Bacteria</taxon>
        <taxon>Pseudomonadati</taxon>
        <taxon>Pseudomonadota</taxon>
        <taxon>Gammaproteobacteria</taxon>
        <taxon>Enterobacterales</taxon>
        <taxon>Enterobacteriaceae</taxon>
        <taxon>Citrobacter</taxon>
        <taxon>Citrobacter freundii complex</taxon>
    </lineage>
</organism>
<dbReference type="Proteomes" id="UP000323297">
    <property type="component" value="Unassembled WGS sequence"/>
</dbReference>
<comment type="caution">
    <text evidence="2">The sequence shown here is derived from an EMBL/GenBank/DDBJ whole genome shotgun (WGS) entry which is preliminary data.</text>
</comment>
<sequence>MHVSPDAEHLPASKEIIHAMGERRKHCSKYGDDRADYKTRRDSEPRIVGPISVAVSGLFYVFQQD</sequence>
<feature type="compositionally biased region" description="Basic and acidic residues" evidence="1">
    <location>
        <begin position="1"/>
        <end position="22"/>
    </location>
</feature>
<accession>A0A5B0TCG9</accession>